<accession>A0A8X6FRG4</accession>
<gene>
    <name evidence="1" type="ORF">TNCT_273611</name>
</gene>
<proteinExistence type="predicted"/>
<organism evidence="1 2">
    <name type="scientific">Trichonephila clavata</name>
    <name type="common">Joro spider</name>
    <name type="synonym">Nephila clavata</name>
    <dbReference type="NCBI Taxonomy" id="2740835"/>
    <lineage>
        <taxon>Eukaryota</taxon>
        <taxon>Metazoa</taxon>
        <taxon>Ecdysozoa</taxon>
        <taxon>Arthropoda</taxon>
        <taxon>Chelicerata</taxon>
        <taxon>Arachnida</taxon>
        <taxon>Araneae</taxon>
        <taxon>Araneomorphae</taxon>
        <taxon>Entelegynae</taxon>
        <taxon>Araneoidea</taxon>
        <taxon>Nephilidae</taxon>
        <taxon>Trichonephila</taxon>
    </lineage>
</organism>
<dbReference type="EMBL" id="BMAO01000254">
    <property type="protein sequence ID" value="GFQ65533.1"/>
    <property type="molecule type" value="Genomic_DNA"/>
</dbReference>
<sequence length="95" mass="11278">MPNKKESNNRQNVIKYSIWTLSQRTKTMNEDPDEFEEQWNLYAVTVSWSDRFIQDGQWLPWNPMLVENYPICFPVTVTGSMMDDSSRKRGGNERL</sequence>
<dbReference type="OrthoDB" id="10284408at2759"/>
<name>A0A8X6FRG4_TRICU</name>
<dbReference type="Proteomes" id="UP000887116">
    <property type="component" value="Unassembled WGS sequence"/>
</dbReference>
<protein>
    <submittedName>
        <fullName evidence="1">Uncharacterized protein</fullName>
    </submittedName>
</protein>
<dbReference type="AlphaFoldDB" id="A0A8X6FRG4"/>
<evidence type="ECO:0000313" key="1">
    <source>
        <dbReference type="EMBL" id="GFQ65533.1"/>
    </source>
</evidence>
<comment type="caution">
    <text evidence="1">The sequence shown here is derived from an EMBL/GenBank/DDBJ whole genome shotgun (WGS) entry which is preliminary data.</text>
</comment>
<reference evidence="1" key="1">
    <citation type="submission" date="2020-07" db="EMBL/GenBank/DDBJ databases">
        <title>Multicomponent nature underlies the extraordinary mechanical properties of spider dragline silk.</title>
        <authorList>
            <person name="Kono N."/>
            <person name="Nakamura H."/>
            <person name="Mori M."/>
            <person name="Yoshida Y."/>
            <person name="Ohtoshi R."/>
            <person name="Malay A.D."/>
            <person name="Moran D.A.P."/>
            <person name="Tomita M."/>
            <person name="Numata K."/>
            <person name="Arakawa K."/>
        </authorList>
    </citation>
    <scope>NUCLEOTIDE SEQUENCE</scope>
</reference>
<keyword evidence="2" id="KW-1185">Reference proteome</keyword>
<evidence type="ECO:0000313" key="2">
    <source>
        <dbReference type="Proteomes" id="UP000887116"/>
    </source>
</evidence>